<keyword evidence="1" id="KW-1133">Transmembrane helix</keyword>
<evidence type="ECO:0000313" key="2">
    <source>
        <dbReference type="EMBL" id="VYT04153.1"/>
    </source>
</evidence>
<feature type="transmembrane region" description="Helical" evidence="1">
    <location>
        <begin position="146"/>
        <end position="168"/>
    </location>
</feature>
<organism evidence="2">
    <name type="scientific">Campylobacter ureolyticus</name>
    <dbReference type="NCBI Taxonomy" id="827"/>
    <lineage>
        <taxon>Bacteria</taxon>
        <taxon>Pseudomonadati</taxon>
        <taxon>Campylobacterota</taxon>
        <taxon>Epsilonproteobacteria</taxon>
        <taxon>Campylobacterales</taxon>
        <taxon>Campylobacteraceae</taxon>
        <taxon>Campylobacter</taxon>
    </lineage>
</organism>
<evidence type="ECO:0008006" key="3">
    <source>
        <dbReference type="Google" id="ProtNLM"/>
    </source>
</evidence>
<feature type="transmembrane region" description="Helical" evidence="1">
    <location>
        <begin position="74"/>
        <end position="92"/>
    </location>
</feature>
<accession>A0A6N2THE8</accession>
<dbReference type="AlphaFoldDB" id="A0A6N2THE8"/>
<feature type="transmembrane region" description="Helical" evidence="1">
    <location>
        <begin position="123"/>
        <end position="140"/>
    </location>
</feature>
<feature type="transmembrane region" description="Helical" evidence="1">
    <location>
        <begin position="20"/>
        <end position="45"/>
    </location>
</feature>
<dbReference type="EMBL" id="CACRSK010000006">
    <property type="protein sequence ID" value="VYT04153.1"/>
    <property type="molecule type" value="Genomic_DNA"/>
</dbReference>
<proteinExistence type="predicted"/>
<protein>
    <recommendedName>
        <fullName evidence="3">DNA gyrase subunit B</fullName>
    </recommendedName>
</protein>
<reference evidence="2" key="1">
    <citation type="submission" date="2019-11" db="EMBL/GenBank/DDBJ databases">
        <authorList>
            <person name="Feng L."/>
        </authorList>
    </citation>
    <scope>NUCLEOTIDE SEQUENCE</scope>
    <source>
        <strain evidence="2">CUreolyticusLFYP111</strain>
    </source>
</reference>
<gene>
    <name evidence="2" type="ORF">CULFYP111_01346</name>
</gene>
<evidence type="ECO:0000256" key="1">
    <source>
        <dbReference type="SAM" id="Phobius"/>
    </source>
</evidence>
<keyword evidence="1" id="KW-0472">Membrane</keyword>
<name>A0A6N2THE8_9BACT</name>
<keyword evidence="1" id="KW-0812">Transmembrane</keyword>
<sequence length="176" mass="20557">MKQSLLRLTNQTLLVCFSIIYPFGLVFKSKYLVFILLCLALFWALKGYFDKKALYLLVSAFFIFVAFMRDFAFFYPVIVNLFMLFVFGSTLFQKESLITKLAKAQNPNLPPKGIKYTRNLTKIWSLFFFINAILSFALFFVDEKFWAFYCGVLSYILVGALFFGEILFRKVFIKGV</sequence>